<keyword evidence="2" id="KW-1185">Reference proteome</keyword>
<proteinExistence type="predicted"/>
<reference evidence="1 2" key="2">
    <citation type="journal article" date="2022" name="Mol. Ecol. Resour.">
        <title>The genomes of chicory, endive, great burdock and yacon provide insights into Asteraceae paleo-polyploidization history and plant inulin production.</title>
        <authorList>
            <person name="Fan W."/>
            <person name="Wang S."/>
            <person name="Wang H."/>
            <person name="Wang A."/>
            <person name="Jiang F."/>
            <person name="Liu H."/>
            <person name="Zhao H."/>
            <person name="Xu D."/>
            <person name="Zhang Y."/>
        </authorList>
    </citation>
    <scope>NUCLEOTIDE SEQUENCE [LARGE SCALE GENOMIC DNA]</scope>
    <source>
        <strain evidence="2">cv. Yunnan</strain>
        <tissue evidence="1">Leaves</tissue>
    </source>
</reference>
<sequence>MSETGDGLDYLRIPFEKIKFGKKLETEGYGTVLEGEFDGQRVALKQLNITNIANIKPKLLAEILTISRFRQHPNLVALLGFCDEKSNEIILVYEYVASGNLADKMRKRLTTIQRFEICLGAARGLDYLHTGVDSTTPGIVHGNIKLSKILLNSDANSSKFVAKVSSFGLSKIVPGKAQKSLESSDEVTEKVTKESDVYSFGVLLLEVLCGVSELVDTDDYQERHVTELVPKKMQQNKLQKVVHFDIRKEIKTEALETYAKIACQCVMENPDARPTMAQVVEELENALRLQGGEVTYVQIPGNTNIAGANDDIVVEDGSKDDAGEDNGDEVSKVGQISESRNGEKKESVPNQTHIEDAKNENSNNDPATTKEFLNDLSSKKESVENEEENESKIPIEDAHKEMSTIDPETTKKTIDDFNSNKNSNIIEENNEDDQSMKITTTTSTSQEVQDTQILKSDRGNLNEVNHEDGLESSSNDPATKKEILNDLNFEKESKEMCTIDRETTEETIDDFNSDKKLKITEEDKEDDQSMTITTTSESRNGDTSTSTNQEVQDSGILISDRENFNEVNHEDELNNDPATKKEILNNLNFKKESNITVEKEEENKSIIPIEDAHKEMSTNDPETTEESIEDFDSDKKLKITKENNEDDQSMKITTTSESSIGDTSTSTNQELQDSRILKEDRGDFSEINEDELERLRIPLEKIKFGQKIDFRGYGTIFEGEFNHQQVALKRLNITNLGNIKPKLLSGILTVYRFRQHPNLVALIGFCDNNNKEIILVYEHVSGGNLADKMSKHLTTIQRLQICLGAARGLEYLHSGVEYVDSFPGIIHGSLRLSKILLNSDSISSTFEAKVSGFGLPKLLPGHIEIAAKSVDPVFAATGKLTKESDVYTFGVLLLEVLCGVPELVDTDDYEERHVTELVPKRLEQDMLRKIVHFDIRDEITTESLETYAKIACRCVMKNPEERPTMSEVVVELEKALRLQGGKVSDVKIFGSSNGNGLPEVPVGEDDHEDDDNGEMITEEESMVIEETIDHNPVLGQSFPVPISDSNDVETVPEDAEKENGDNMNDPESTEEIIVNLKLNKVPEVPVGEDGQEGDDNGATKSSNITEAESKVTEETTDDIALEDIEKENGDNINVSEGKEVDLNSNEESKINGENEVNNENEMNTRNPHNKEIMEVQNSAIADDNAKTGLLNTEKPEVVVTTRGDFTMAMTPLPQIICCQRVLPTGKKHQPTTETVVAVAGGSSATALFCTEGNSGISWCHGLAGSHVNVLAKKIKDKSSTYCLFT</sequence>
<evidence type="ECO:0000313" key="1">
    <source>
        <dbReference type="EMBL" id="KAI3814461.1"/>
    </source>
</evidence>
<organism evidence="1 2">
    <name type="scientific">Smallanthus sonchifolius</name>
    <dbReference type="NCBI Taxonomy" id="185202"/>
    <lineage>
        <taxon>Eukaryota</taxon>
        <taxon>Viridiplantae</taxon>
        <taxon>Streptophyta</taxon>
        <taxon>Embryophyta</taxon>
        <taxon>Tracheophyta</taxon>
        <taxon>Spermatophyta</taxon>
        <taxon>Magnoliopsida</taxon>
        <taxon>eudicotyledons</taxon>
        <taxon>Gunneridae</taxon>
        <taxon>Pentapetalae</taxon>
        <taxon>asterids</taxon>
        <taxon>campanulids</taxon>
        <taxon>Asterales</taxon>
        <taxon>Asteraceae</taxon>
        <taxon>Asteroideae</taxon>
        <taxon>Heliantheae alliance</taxon>
        <taxon>Millerieae</taxon>
        <taxon>Smallanthus</taxon>
    </lineage>
</organism>
<comment type="caution">
    <text evidence="1">The sequence shown here is derived from an EMBL/GenBank/DDBJ whole genome shotgun (WGS) entry which is preliminary data.</text>
</comment>
<accession>A0ACB9J2W7</accession>
<dbReference type="Proteomes" id="UP001056120">
    <property type="component" value="Linkage Group LG05"/>
</dbReference>
<protein>
    <submittedName>
        <fullName evidence="1">Uncharacterized protein</fullName>
    </submittedName>
</protein>
<reference evidence="2" key="1">
    <citation type="journal article" date="2022" name="Mol. Ecol. Resour.">
        <title>The genomes of chicory, endive, great burdock and yacon provide insights into Asteraceae palaeo-polyploidization history and plant inulin production.</title>
        <authorList>
            <person name="Fan W."/>
            <person name="Wang S."/>
            <person name="Wang H."/>
            <person name="Wang A."/>
            <person name="Jiang F."/>
            <person name="Liu H."/>
            <person name="Zhao H."/>
            <person name="Xu D."/>
            <person name="Zhang Y."/>
        </authorList>
    </citation>
    <scope>NUCLEOTIDE SEQUENCE [LARGE SCALE GENOMIC DNA]</scope>
    <source>
        <strain evidence="2">cv. Yunnan</strain>
    </source>
</reference>
<gene>
    <name evidence="1" type="ORF">L1987_14101</name>
</gene>
<name>A0ACB9J2W7_9ASTR</name>
<evidence type="ECO:0000313" key="2">
    <source>
        <dbReference type="Proteomes" id="UP001056120"/>
    </source>
</evidence>
<dbReference type="EMBL" id="CM042022">
    <property type="protein sequence ID" value="KAI3814461.1"/>
    <property type="molecule type" value="Genomic_DNA"/>
</dbReference>